<evidence type="ECO:0000256" key="2">
    <source>
        <dbReference type="ARBA" id="ARBA00023136"/>
    </source>
</evidence>
<dbReference type="GO" id="GO:0015926">
    <property type="term" value="F:glucosidase activity"/>
    <property type="evidence" value="ECO:0007669"/>
    <property type="project" value="TreeGrafter"/>
</dbReference>
<protein>
    <recommendedName>
        <fullName evidence="7">GH16 domain-containing protein</fullName>
    </recommendedName>
</protein>
<comment type="subcellular location">
    <subcellularLocation>
        <location evidence="1">Membrane</location>
    </subcellularLocation>
</comment>
<sequence>MWFNTTANYVIPNATITELNSYAGGVWQQATSALTDTDQQCYELTGGCFSVYGIEYKPGFDAAYIAWITDDTLAWQLDVAGMAADTAVEIGPRPIPQEPMYLIANLGISESFGFVDFANLVFPTTMRIDYIRVYQRSDSKNIGCDPEDFPTAAYIDQYLEAYTNPNLTTWVDDYKQVIPKNSFKGEC</sequence>
<dbReference type="SUPFAM" id="SSF49899">
    <property type="entry name" value="Concanavalin A-like lectins/glucanases"/>
    <property type="match status" value="1"/>
</dbReference>
<dbReference type="GO" id="GO:0006078">
    <property type="term" value="P:(1-&gt;6)-beta-D-glucan biosynthetic process"/>
    <property type="evidence" value="ECO:0007669"/>
    <property type="project" value="TreeGrafter"/>
</dbReference>
<dbReference type="InterPro" id="IPR005629">
    <property type="entry name" value="Skn1/Kre6/Sbg1"/>
</dbReference>
<proteinExistence type="predicted"/>
<dbReference type="PANTHER" id="PTHR31361">
    <property type="entry name" value="BETA-GLUCAN SYNTHESIS-ASSOCIATED PROTEIN KRE6-RELATED"/>
    <property type="match status" value="1"/>
</dbReference>
<evidence type="ECO:0000313" key="6">
    <source>
        <dbReference type="Proteomes" id="UP000308199"/>
    </source>
</evidence>
<dbReference type="EMBL" id="SGPK01000160">
    <property type="protein sequence ID" value="THH07085.1"/>
    <property type="molecule type" value="Genomic_DNA"/>
</dbReference>
<keyword evidence="3" id="KW-0325">Glycoprotein</keyword>
<reference evidence="5 6" key="1">
    <citation type="submission" date="2019-02" db="EMBL/GenBank/DDBJ databases">
        <title>Genome sequencing of the rare red list fungi Phellinidium pouzarii.</title>
        <authorList>
            <person name="Buettner E."/>
            <person name="Kellner H."/>
        </authorList>
    </citation>
    <scope>NUCLEOTIDE SEQUENCE [LARGE SCALE GENOMIC DNA]</scope>
    <source>
        <strain evidence="5 6">DSM 108285</strain>
    </source>
</reference>
<evidence type="ECO:0000256" key="1">
    <source>
        <dbReference type="ARBA" id="ARBA00004370"/>
    </source>
</evidence>
<accession>A0A4S4L6R2</accession>
<dbReference type="GO" id="GO:0031505">
    <property type="term" value="P:fungal-type cell wall organization"/>
    <property type="evidence" value="ECO:0007669"/>
    <property type="project" value="TreeGrafter"/>
</dbReference>
<dbReference type="OrthoDB" id="412647at2759"/>
<keyword evidence="4" id="KW-0961">Cell wall biogenesis/degradation</keyword>
<name>A0A4S4L6R2_9AGAM</name>
<evidence type="ECO:0000256" key="4">
    <source>
        <dbReference type="ARBA" id="ARBA00023316"/>
    </source>
</evidence>
<evidence type="ECO:0000256" key="3">
    <source>
        <dbReference type="ARBA" id="ARBA00023180"/>
    </source>
</evidence>
<evidence type="ECO:0008006" key="7">
    <source>
        <dbReference type="Google" id="ProtNLM"/>
    </source>
</evidence>
<comment type="caution">
    <text evidence="5">The sequence shown here is derived from an EMBL/GenBank/DDBJ whole genome shotgun (WGS) entry which is preliminary data.</text>
</comment>
<dbReference type="InterPro" id="IPR013320">
    <property type="entry name" value="ConA-like_dom_sf"/>
</dbReference>
<dbReference type="Pfam" id="PF03935">
    <property type="entry name" value="SKN1_KRE6_Sbg1"/>
    <property type="match status" value="1"/>
</dbReference>
<evidence type="ECO:0000313" key="5">
    <source>
        <dbReference type="EMBL" id="THH07085.1"/>
    </source>
</evidence>
<dbReference type="AlphaFoldDB" id="A0A4S4L6R2"/>
<organism evidence="5 6">
    <name type="scientific">Phellinidium pouzarii</name>
    <dbReference type="NCBI Taxonomy" id="167371"/>
    <lineage>
        <taxon>Eukaryota</taxon>
        <taxon>Fungi</taxon>
        <taxon>Dikarya</taxon>
        <taxon>Basidiomycota</taxon>
        <taxon>Agaricomycotina</taxon>
        <taxon>Agaricomycetes</taxon>
        <taxon>Hymenochaetales</taxon>
        <taxon>Hymenochaetaceae</taxon>
        <taxon>Phellinidium</taxon>
    </lineage>
</organism>
<dbReference type="GO" id="GO:0005789">
    <property type="term" value="C:endoplasmic reticulum membrane"/>
    <property type="evidence" value="ECO:0007669"/>
    <property type="project" value="TreeGrafter"/>
</dbReference>
<keyword evidence="6" id="KW-1185">Reference proteome</keyword>
<dbReference type="Proteomes" id="UP000308199">
    <property type="component" value="Unassembled WGS sequence"/>
</dbReference>
<dbReference type="PANTHER" id="PTHR31361:SF1">
    <property type="entry name" value="BETA-GLUCAN SYNTHESIS-ASSOCIATED PROTEIN KRE6-RELATED"/>
    <property type="match status" value="1"/>
</dbReference>
<dbReference type="GO" id="GO:0005886">
    <property type="term" value="C:plasma membrane"/>
    <property type="evidence" value="ECO:0007669"/>
    <property type="project" value="TreeGrafter"/>
</dbReference>
<dbReference type="Gene3D" id="2.60.120.200">
    <property type="match status" value="1"/>
</dbReference>
<gene>
    <name evidence="5" type="ORF">EW145_g3634</name>
</gene>
<keyword evidence="2" id="KW-0472">Membrane</keyword>